<dbReference type="InterPro" id="IPR000836">
    <property type="entry name" value="PRTase_dom"/>
</dbReference>
<dbReference type="AlphaFoldDB" id="A0A9Q4HRF5"/>
<evidence type="ECO:0000313" key="4">
    <source>
        <dbReference type="Proteomes" id="UP001073053"/>
    </source>
</evidence>
<dbReference type="EMBL" id="JALAWA010000006">
    <property type="protein sequence ID" value="MCY9185242.1"/>
    <property type="molecule type" value="Genomic_DNA"/>
</dbReference>
<dbReference type="Pfam" id="PF15609">
    <property type="entry name" value="PRTase_2"/>
    <property type="match status" value="1"/>
</dbReference>
<name>A0A9Q4HRF5_9BACI</name>
<proteinExistence type="predicted"/>
<comment type="caution">
    <text evidence="3">The sequence shown here is derived from an EMBL/GenBank/DDBJ whole genome shotgun (WGS) entry which is preliminary data.</text>
</comment>
<dbReference type="SUPFAM" id="SSF53271">
    <property type="entry name" value="PRTase-like"/>
    <property type="match status" value="1"/>
</dbReference>
<gene>
    <name evidence="3" type="ORF">MOF03_11365</name>
</gene>
<feature type="domain" description="Orotate phosphoribosyltransferase-like" evidence="2">
    <location>
        <begin position="19"/>
        <end position="238"/>
    </location>
</feature>
<sequence length="436" mass="48996">MAVDLSVTDNPLSIPEQVLFEMAARVNKKRGFLFVSKVLGKHIPVHPLKPLLASGLLALEYAERKTGRELKEKADILNGFLSGTDSGLRAAYRTLQKQRIALEEAPLVIGFAETATALGHAVYDCIENASYVHTTRELIRNNEPSITFVEEHSHATDQLCYAEPHMINNDCPVILVDDEITTGKTALHIIRDIQSKFPRKEYAVLSLLDWRTEEHKQAYAEAERELGVTISTTALLSGRISFKGELLSESSYDYRPKPQESAINRTDIDLSGFFASLPYQPAIFADEHFYVKETGRFGLKASDRQAVHEACRLAAQHVEQYRKGRRTLVLGTGELMYIPMKIAAHLQGSISYHSTTRSPIHPVVKAGYAVQNGYSFMNPEDEAVRHFIYNLPAGAYDEVFFCLEKTVSDEALQPIFHIFKEKEVPHIHIVTLSRKV</sequence>
<keyword evidence="3" id="KW-0808">Transferase</keyword>
<dbReference type="Gene3D" id="3.40.50.2020">
    <property type="match status" value="1"/>
</dbReference>
<reference evidence="3" key="1">
    <citation type="submission" date="2022-02" db="EMBL/GenBank/DDBJ databases">
        <title>Crop Bioprotection Bacillus Genome Sequencing.</title>
        <authorList>
            <person name="Dunlap C."/>
        </authorList>
    </citation>
    <scope>NUCLEOTIDE SEQUENCE</scope>
    <source>
        <strain evidence="3">EC49O2N-C10</strain>
    </source>
</reference>
<organism evidence="3 4">
    <name type="scientific">Bacillus halotolerans</name>
    <dbReference type="NCBI Taxonomy" id="260554"/>
    <lineage>
        <taxon>Bacteria</taxon>
        <taxon>Bacillati</taxon>
        <taxon>Bacillota</taxon>
        <taxon>Bacilli</taxon>
        <taxon>Bacillales</taxon>
        <taxon>Bacillaceae</taxon>
        <taxon>Bacillus</taxon>
    </lineage>
</organism>
<dbReference type="Pfam" id="PF12500">
    <property type="entry name" value="TRSP"/>
    <property type="match status" value="1"/>
</dbReference>
<evidence type="ECO:0000259" key="1">
    <source>
        <dbReference type="Pfam" id="PF12500"/>
    </source>
</evidence>
<dbReference type="InterPro" id="IPR022537">
    <property type="entry name" value="TRSP_dom"/>
</dbReference>
<dbReference type="GO" id="GO:0016757">
    <property type="term" value="F:glycosyltransferase activity"/>
    <property type="evidence" value="ECO:0007669"/>
    <property type="project" value="UniProtKB-KW"/>
</dbReference>
<keyword evidence="3" id="KW-0328">Glycosyltransferase</keyword>
<dbReference type="InterPro" id="IPR011214">
    <property type="entry name" value="UCP020967"/>
</dbReference>
<dbReference type="RefSeq" id="WP_185848957.1">
    <property type="nucleotide sequence ID" value="NZ_JALAVZ010000004.1"/>
</dbReference>
<evidence type="ECO:0000259" key="2">
    <source>
        <dbReference type="Pfam" id="PF15609"/>
    </source>
</evidence>
<protein>
    <submittedName>
        <fullName evidence="3">Phosphoribosyltransferase family protein</fullName>
    </submittedName>
</protein>
<accession>A0A9Q4HRF5</accession>
<dbReference type="InterPro" id="IPR041688">
    <property type="entry name" value="PRTase_2"/>
</dbReference>
<dbReference type="Proteomes" id="UP001073053">
    <property type="component" value="Unassembled WGS sequence"/>
</dbReference>
<dbReference type="CDD" id="cd06223">
    <property type="entry name" value="PRTases_typeI"/>
    <property type="match status" value="1"/>
</dbReference>
<dbReference type="InterPro" id="IPR029057">
    <property type="entry name" value="PRTase-like"/>
</dbReference>
<evidence type="ECO:0000313" key="3">
    <source>
        <dbReference type="EMBL" id="MCY9185242.1"/>
    </source>
</evidence>
<dbReference type="PIRSF" id="PIRSF020967">
    <property type="entry name" value="UCP020967"/>
    <property type="match status" value="1"/>
</dbReference>
<feature type="domain" description="TRSP" evidence="1">
    <location>
        <begin position="293"/>
        <end position="417"/>
    </location>
</feature>